<dbReference type="GeneID" id="77732398"/>
<evidence type="ECO:0000256" key="6">
    <source>
        <dbReference type="ARBA" id="ARBA00022840"/>
    </source>
</evidence>
<gene>
    <name evidence="10" type="ORF">MKK02DRAFT_45010</name>
</gene>
<sequence length="1629" mass="177803">MSGQPRLSVATGSGSSPSTPQSSVRRPQGARRRMQVQGLFVANPDNSDSDVSPKSSPVRASPVTTSTSGSGGRPIASLYSSGGSGGGGLPSPGGASQRAGGSSLSMYPSVPAPNTPITAFPSPHPAPPTPIHALPPPPPPSAPPDIPYGYAMNGGPPQPPPQPERHYHRAFTAPTPNDIPTRPHDTRHASLTGTPGHHPPQSPTRALPALPSPPIAVPQAHAPSPVSAQSMQGPSSLYAQPEASGSRPHLQHLHTLLKTNSPDDTLSPAQGSESGRSFASLSSESVVTRARSGSVQSHKVLLQVTMDNDQFSVVDITGMHTAEAILERVFSKLRFRDDDYATLSLFRTDIGEEPEADAVSKEDLLRLCQEQGDAKATLKFLVLQTAIPGSTASIVPPTQSSSERHLPPIDTRSHNRTSKDGSLHSASGSSVHDRQSDWSDLGAEWPGSAAGGSGLHRAKQNVRHVERRLPSASSSSRSLNLMDNQNPRDSRTSSPRSFVNVDHPSPKVYQPPPRSMTPSGSASAGPSRRNGNGHGEAGLGLFVDDGMDPETRALIAQMQREDEIARQQAQARQAQELADERFARNEQQQERDVWQAMQAMQLESRRQQQEQIELDEQRARDLDAEERAQEEERQRQEATRRDSHNQNRTAMFVNDRRAARQEWSHRNEGRDPPQDSWTLPSLGEGSRYNAERRPSETPPYLPSQQPIYTSPSTQFGSDVPNVYVRQPSRQSSNRYEEEDPHYLGNLRPGERLPPGASIQRRQPTRHPYGYANDGYNGGMQNARSVENLRPYGPAPVSRPPYQAVPPRPIGQPHPERAGYQNYRSSSTERTQDGRYPDPARTAPPHMGSVPFPSPQPRRQGSGEQTWLPYAQGSGSPRDFDYEPQTSRPKTGQDRSSPIINSPTTGTLPQRPSTLYDNSPPQTARAGEGYFPPGAQMPYYSHSRRNSVDPIVRGRTPGEEGARRASESSAGDAREGLSVTEGGWPGIARSARKETGDSDSRSGTVSSGVSDATLRPRRENDSVDTARAGDLQSQWRAMIQKGKGGTLVPSNRTSSESALEDDGEEATLWITAPSSSRVDSPARLNTERSPSRPSLTISTLGRDQPEPPLTSASASDSNTESEAEDGLRVSRNKSFAKPKDQWYFRPEPEQLYANLDALFPKIDLDKPIVEGLSTPTTPSDTQLSSSTAYPPPPVHPARSDARTVQSPKADKVDKHEKEKGGILASGFMTRFNKSENRRSLRNVAADFVRRSKDKRTEPAQIEATAPVSADEVKIDRAKQVVEVKPAGIAEGQPQRPEPIPESPSAEGDLALEPKAPISSWVKGELIGKGSYGRVYIGINAVTGSWMAVKQVELPATDRDRHDDRQLGMIEALRGEIALLKDLYHPNIVQYLGTETSPEHLSIFLEYVSGGTIATIYRASQSAFEEQLVKFFTKQILQGLSYLHAKQILHRDLKGDNILVATNGTCKISDFGISKQASDAYDSFGQATNMKGSVFWMAPEVIHSASERTYSGKVDIWSLGCVVMEMWTGQRPWGTMEQVAAMFELFNKRARPPLPTEIQANMSDVALDFLNERCLAKEPQFRPTAKELLQHRFILETDRNWTFGDSPIGKEVRSRGMRNMKAHVAAHGSAT</sequence>
<feature type="compositionally biased region" description="Low complexity" evidence="8">
    <location>
        <begin position="8"/>
        <end position="27"/>
    </location>
</feature>
<dbReference type="PROSITE" id="PS00107">
    <property type="entry name" value="PROTEIN_KINASE_ATP"/>
    <property type="match status" value="1"/>
</dbReference>
<dbReference type="GO" id="GO:0005524">
    <property type="term" value="F:ATP binding"/>
    <property type="evidence" value="ECO:0007669"/>
    <property type="project" value="UniProtKB-UniRule"/>
</dbReference>
<feature type="region of interest" description="Disordered" evidence="8">
    <location>
        <begin position="391"/>
        <end position="545"/>
    </location>
</feature>
<dbReference type="InterPro" id="IPR017441">
    <property type="entry name" value="Protein_kinase_ATP_BS"/>
</dbReference>
<dbReference type="InterPro" id="IPR011009">
    <property type="entry name" value="Kinase-like_dom_sf"/>
</dbReference>
<feature type="compositionally biased region" description="Polar residues" evidence="8">
    <location>
        <begin position="257"/>
        <end position="281"/>
    </location>
</feature>
<feature type="compositionally biased region" description="Polar residues" evidence="8">
    <location>
        <begin position="391"/>
        <end position="401"/>
    </location>
</feature>
<feature type="compositionally biased region" description="Polar residues" evidence="8">
    <location>
        <begin position="883"/>
        <end position="921"/>
    </location>
</feature>
<keyword evidence="3" id="KW-0808">Transferase</keyword>
<keyword evidence="11" id="KW-1185">Reference proteome</keyword>
<dbReference type="Gene3D" id="1.10.510.10">
    <property type="entry name" value="Transferase(Phosphotransferase) domain 1"/>
    <property type="match status" value="1"/>
</dbReference>
<feature type="compositionally biased region" description="Polar residues" evidence="8">
    <location>
        <begin position="1090"/>
        <end position="1100"/>
    </location>
</feature>
<feature type="domain" description="Protein kinase" evidence="9">
    <location>
        <begin position="1319"/>
        <end position="1592"/>
    </location>
</feature>
<dbReference type="SUPFAM" id="SSF56112">
    <property type="entry name" value="Protein kinase-like (PK-like)"/>
    <property type="match status" value="1"/>
</dbReference>
<dbReference type="PANTHER" id="PTHR11584:SF369">
    <property type="entry name" value="MITOGEN-ACTIVATED PROTEIN KINASE KINASE KINASE 19-RELATED"/>
    <property type="match status" value="1"/>
</dbReference>
<evidence type="ECO:0000256" key="1">
    <source>
        <dbReference type="ARBA" id="ARBA00006529"/>
    </source>
</evidence>
<evidence type="ECO:0000256" key="8">
    <source>
        <dbReference type="SAM" id="MobiDB-lite"/>
    </source>
</evidence>
<dbReference type="Pfam" id="PF00069">
    <property type="entry name" value="Pkinase"/>
    <property type="match status" value="1"/>
</dbReference>
<feature type="region of interest" description="Disordered" evidence="8">
    <location>
        <begin position="601"/>
        <end position="1142"/>
    </location>
</feature>
<feature type="compositionally biased region" description="Gly residues" evidence="8">
    <location>
        <begin position="82"/>
        <end position="91"/>
    </location>
</feature>
<accession>A0AA38H9X2</accession>
<evidence type="ECO:0000256" key="5">
    <source>
        <dbReference type="ARBA" id="ARBA00022777"/>
    </source>
</evidence>
<reference evidence="10" key="1">
    <citation type="journal article" date="2022" name="G3 (Bethesda)">
        <title>High quality genome of the basidiomycete yeast Dioszegia hungarica PDD-24b-2 isolated from cloud water.</title>
        <authorList>
            <person name="Jarrige D."/>
            <person name="Haridas S."/>
            <person name="Bleykasten-Grosshans C."/>
            <person name="Joly M."/>
            <person name="Nadalig T."/>
            <person name="Sancelme M."/>
            <person name="Vuilleumier S."/>
            <person name="Grigoriev I.V."/>
            <person name="Amato P."/>
            <person name="Bringel F."/>
        </authorList>
    </citation>
    <scope>NUCLEOTIDE SEQUENCE</scope>
    <source>
        <strain evidence="10">PDD-24b-2</strain>
    </source>
</reference>
<feature type="compositionally biased region" description="Polar residues" evidence="8">
    <location>
        <begin position="702"/>
        <end position="716"/>
    </location>
</feature>
<dbReference type="InterPro" id="IPR008271">
    <property type="entry name" value="Ser/Thr_kinase_AS"/>
</dbReference>
<feature type="compositionally biased region" description="Basic and acidic residues" evidence="8">
    <location>
        <begin position="654"/>
        <end position="673"/>
    </location>
</feature>
<feature type="compositionally biased region" description="Basic and acidic residues" evidence="8">
    <location>
        <begin position="1207"/>
        <end position="1217"/>
    </location>
</feature>
<keyword evidence="2" id="KW-0723">Serine/threonine-protein kinase</keyword>
<dbReference type="GO" id="GO:0004709">
    <property type="term" value="F:MAP kinase kinase kinase activity"/>
    <property type="evidence" value="ECO:0007669"/>
    <property type="project" value="UniProtKB-ARBA"/>
</dbReference>
<dbReference type="InterPro" id="IPR000719">
    <property type="entry name" value="Prot_kinase_dom"/>
</dbReference>
<feature type="compositionally biased region" description="Low complexity" evidence="8">
    <location>
        <begin position="43"/>
        <end position="68"/>
    </location>
</feature>
<dbReference type="PANTHER" id="PTHR11584">
    <property type="entry name" value="SERINE/THREONINE PROTEIN KINASE"/>
    <property type="match status" value="1"/>
</dbReference>
<feature type="compositionally biased region" description="Basic and acidic residues" evidence="8">
    <location>
        <begin position="402"/>
        <end position="422"/>
    </location>
</feature>
<feature type="compositionally biased region" description="Polar residues" evidence="8">
    <location>
        <begin position="1000"/>
        <end position="1009"/>
    </location>
</feature>
<dbReference type="SMART" id="SM00220">
    <property type="entry name" value="S_TKc"/>
    <property type="match status" value="1"/>
</dbReference>
<dbReference type="FunFam" id="1.10.510.10:FF:000182">
    <property type="entry name" value="MAP kinase kinase kinase mkh1"/>
    <property type="match status" value="1"/>
</dbReference>
<comment type="caution">
    <text evidence="10">The sequence shown here is derived from an EMBL/GenBank/DDBJ whole genome shotgun (WGS) entry which is preliminary data.</text>
</comment>
<feature type="region of interest" description="Disordered" evidence="8">
    <location>
        <begin position="1167"/>
        <end position="1217"/>
    </location>
</feature>
<evidence type="ECO:0000256" key="7">
    <source>
        <dbReference type="PROSITE-ProRule" id="PRU10141"/>
    </source>
</evidence>
<name>A0AA38H9X2_9TREE</name>
<feature type="compositionally biased region" description="Basic and acidic residues" evidence="8">
    <location>
        <begin position="990"/>
        <end position="999"/>
    </location>
</feature>
<feature type="region of interest" description="Disordered" evidence="8">
    <location>
        <begin position="1283"/>
        <end position="1306"/>
    </location>
</feature>
<protein>
    <submittedName>
        <fullName evidence="10">Map kinase</fullName>
    </submittedName>
</protein>
<dbReference type="PROSITE" id="PS50011">
    <property type="entry name" value="PROTEIN_KINASE_DOM"/>
    <property type="match status" value="1"/>
</dbReference>
<comment type="similarity">
    <text evidence="1">Belongs to the protein kinase superfamily. STE Ser/Thr protein kinase family. MAP kinase kinase kinase subfamily.</text>
</comment>
<keyword evidence="6 7" id="KW-0067">ATP-binding</keyword>
<feature type="compositionally biased region" description="Pro residues" evidence="8">
    <location>
        <begin position="792"/>
        <end position="811"/>
    </location>
</feature>
<feature type="compositionally biased region" description="Basic and acidic residues" evidence="8">
    <location>
        <begin position="615"/>
        <end position="645"/>
    </location>
</feature>
<evidence type="ECO:0000259" key="9">
    <source>
        <dbReference type="PROSITE" id="PS50011"/>
    </source>
</evidence>
<evidence type="ECO:0000313" key="11">
    <source>
        <dbReference type="Proteomes" id="UP001164286"/>
    </source>
</evidence>
<evidence type="ECO:0000256" key="3">
    <source>
        <dbReference type="ARBA" id="ARBA00022679"/>
    </source>
</evidence>
<dbReference type="Proteomes" id="UP001164286">
    <property type="component" value="Unassembled WGS sequence"/>
</dbReference>
<dbReference type="EMBL" id="JAKWFO010000005">
    <property type="protein sequence ID" value="KAI9636306.1"/>
    <property type="molecule type" value="Genomic_DNA"/>
</dbReference>
<feature type="compositionally biased region" description="Pro residues" evidence="8">
    <location>
        <begin position="122"/>
        <end position="146"/>
    </location>
</feature>
<feature type="compositionally biased region" description="Polar residues" evidence="8">
    <location>
        <begin position="226"/>
        <end position="238"/>
    </location>
</feature>
<dbReference type="FunFam" id="3.30.200.20:FF:000387">
    <property type="entry name" value="Serine/threonine-protein kinase STE11"/>
    <property type="match status" value="1"/>
</dbReference>
<dbReference type="RefSeq" id="XP_052946083.1">
    <property type="nucleotide sequence ID" value="XM_053093193.1"/>
</dbReference>
<keyword evidence="5 10" id="KW-0418">Kinase</keyword>
<feature type="compositionally biased region" description="Low complexity" evidence="8">
    <location>
        <begin position="470"/>
        <end position="481"/>
    </location>
</feature>
<organism evidence="10 11">
    <name type="scientific">Dioszegia hungarica</name>
    <dbReference type="NCBI Taxonomy" id="4972"/>
    <lineage>
        <taxon>Eukaryota</taxon>
        <taxon>Fungi</taxon>
        <taxon>Dikarya</taxon>
        <taxon>Basidiomycota</taxon>
        <taxon>Agaricomycotina</taxon>
        <taxon>Tremellomycetes</taxon>
        <taxon>Tremellales</taxon>
        <taxon>Bulleribasidiaceae</taxon>
        <taxon>Dioszegia</taxon>
    </lineage>
</organism>
<evidence type="ECO:0000256" key="4">
    <source>
        <dbReference type="ARBA" id="ARBA00022741"/>
    </source>
</evidence>
<feature type="compositionally biased region" description="Polar residues" evidence="8">
    <location>
        <begin position="1172"/>
        <end position="1187"/>
    </location>
</feature>
<feature type="region of interest" description="Disordered" evidence="8">
    <location>
        <begin position="1"/>
        <end position="281"/>
    </location>
</feature>
<evidence type="ECO:0000313" key="10">
    <source>
        <dbReference type="EMBL" id="KAI9636306.1"/>
    </source>
</evidence>
<feature type="binding site" evidence="7">
    <location>
        <position position="1348"/>
    </location>
    <ligand>
        <name>ATP</name>
        <dbReference type="ChEBI" id="CHEBI:30616"/>
    </ligand>
</feature>
<dbReference type="PROSITE" id="PS00108">
    <property type="entry name" value="PROTEIN_KINASE_ST"/>
    <property type="match status" value="1"/>
</dbReference>
<evidence type="ECO:0000256" key="2">
    <source>
        <dbReference type="ARBA" id="ARBA00022527"/>
    </source>
</evidence>
<keyword evidence="4 7" id="KW-0547">Nucleotide-binding</keyword>
<feature type="compositionally biased region" description="Polar residues" evidence="8">
    <location>
        <begin position="1047"/>
        <end position="1056"/>
    </location>
</feature>
<proteinExistence type="inferred from homology"/>
<feature type="compositionally biased region" description="Basic and acidic residues" evidence="8">
    <location>
        <begin position="955"/>
        <end position="965"/>
    </location>
</feature>
<dbReference type="GO" id="GO:0000196">
    <property type="term" value="P:cell integrity MAPK cascade"/>
    <property type="evidence" value="ECO:0007669"/>
    <property type="project" value="UniProtKB-ARBA"/>
</dbReference>